<dbReference type="Pfam" id="PF03171">
    <property type="entry name" value="2OG-FeII_Oxy"/>
    <property type="match status" value="1"/>
</dbReference>
<dbReference type="GO" id="GO:0016491">
    <property type="term" value="F:oxidoreductase activity"/>
    <property type="evidence" value="ECO:0007669"/>
    <property type="project" value="UniProtKB-KW"/>
</dbReference>
<dbReference type="Proteomes" id="UP000722485">
    <property type="component" value="Unassembled WGS sequence"/>
</dbReference>
<feature type="domain" description="Fe2OG dioxygenase" evidence="3">
    <location>
        <begin position="177"/>
        <end position="297"/>
    </location>
</feature>
<accession>A0A9P5HCM9</accession>
<keyword evidence="2" id="KW-0479">Metal-binding</keyword>
<dbReference type="InterPro" id="IPR050231">
    <property type="entry name" value="Iron_ascorbate_oxido_reductase"/>
</dbReference>
<dbReference type="AlphaFoldDB" id="A0A9P5HCM9"/>
<evidence type="ECO:0000256" key="1">
    <source>
        <dbReference type="ARBA" id="ARBA00008056"/>
    </source>
</evidence>
<evidence type="ECO:0000256" key="2">
    <source>
        <dbReference type="RuleBase" id="RU003682"/>
    </source>
</evidence>
<keyword evidence="5" id="KW-1185">Reference proteome</keyword>
<dbReference type="OrthoDB" id="288590at2759"/>
<dbReference type="PANTHER" id="PTHR47990">
    <property type="entry name" value="2-OXOGLUTARATE (2OG) AND FE(II)-DEPENDENT OXYGENASE SUPERFAMILY PROTEIN-RELATED"/>
    <property type="match status" value="1"/>
</dbReference>
<reference evidence="4" key="1">
    <citation type="submission" date="2020-03" db="EMBL/GenBank/DDBJ databases">
        <title>Draft Genome Sequence of Cylindrodendrum hubeiense.</title>
        <authorList>
            <person name="Buettner E."/>
            <person name="Kellner H."/>
        </authorList>
    </citation>
    <scope>NUCLEOTIDE SEQUENCE</scope>
    <source>
        <strain evidence="4">IHI 201604</strain>
    </source>
</reference>
<dbReference type="SUPFAM" id="SSF51197">
    <property type="entry name" value="Clavaminate synthase-like"/>
    <property type="match status" value="1"/>
</dbReference>
<comment type="caution">
    <text evidence="4">The sequence shown here is derived from an EMBL/GenBank/DDBJ whole genome shotgun (WGS) entry which is preliminary data.</text>
</comment>
<dbReference type="PRINTS" id="PR00682">
    <property type="entry name" value="IPNSYNTHASE"/>
</dbReference>
<dbReference type="Gene3D" id="2.60.120.330">
    <property type="entry name" value="B-lactam Antibiotic, Isopenicillin N Synthase, Chain"/>
    <property type="match status" value="1"/>
</dbReference>
<organism evidence="4 5">
    <name type="scientific">Cylindrodendrum hubeiense</name>
    <dbReference type="NCBI Taxonomy" id="595255"/>
    <lineage>
        <taxon>Eukaryota</taxon>
        <taxon>Fungi</taxon>
        <taxon>Dikarya</taxon>
        <taxon>Ascomycota</taxon>
        <taxon>Pezizomycotina</taxon>
        <taxon>Sordariomycetes</taxon>
        <taxon>Hypocreomycetidae</taxon>
        <taxon>Hypocreales</taxon>
        <taxon>Nectriaceae</taxon>
        <taxon>Cylindrodendrum</taxon>
    </lineage>
</organism>
<dbReference type="GO" id="GO:0046872">
    <property type="term" value="F:metal ion binding"/>
    <property type="evidence" value="ECO:0007669"/>
    <property type="project" value="UniProtKB-KW"/>
</dbReference>
<keyword evidence="2" id="KW-0560">Oxidoreductase</keyword>
<evidence type="ECO:0000259" key="3">
    <source>
        <dbReference type="PROSITE" id="PS51471"/>
    </source>
</evidence>
<evidence type="ECO:0000313" key="5">
    <source>
        <dbReference type="Proteomes" id="UP000722485"/>
    </source>
</evidence>
<dbReference type="InterPro" id="IPR005123">
    <property type="entry name" value="Oxoglu/Fe-dep_dioxygenase_dom"/>
</dbReference>
<dbReference type="InterPro" id="IPR044861">
    <property type="entry name" value="IPNS-like_FE2OG_OXY"/>
</dbReference>
<dbReference type="PROSITE" id="PS51471">
    <property type="entry name" value="FE2OG_OXY"/>
    <property type="match status" value="1"/>
</dbReference>
<name>A0A9P5HCM9_9HYPO</name>
<keyword evidence="2" id="KW-0408">Iron</keyword>
<comment type="similarity">
    <text evidence="1 2">Belongs to the iron/ascorbate-dependent oxidoreductase family.</text>
</comment>
<dbReference type="InterPro" id="IPR026992">
    <property type="entry name" value="DIOX_N"/>
</dbReference>
<dbReference type="Pfam" id="PF14226">
    <property type="entry name" value="DIOX_N"/>
    <property type="match status" value="1"/>
</dbReference>
<gene>
    <name evidence="4" type="ORF">G7Z17_g6724</name>
</gene>
<dbReference type="GO" id="GO:0044283">
    <property type="term" value="P:small molecule biosynthetic process"/>
    <property type="evidence" value="ECO:0007669"/>
    <property type="project" value="UniProtKB-ARBA"/>
</dbReference>
<protein>
    <recommendedName>
        <fullName evidence="3">Fe2OG dioxygenase domain-containing protein</fullName>
    </recommendedName>
</protein>
<dbReference type="EMBL" id="JAANBB010000135">
    <property type="protein sequence ID" value="KAF7548938.1"/>
    <property type="molecule type" value="Genomic_DNA"/>
</dbReference>
<sequence length="355" mass="39596">MTAKSIPTIDFSASNGSDEAAFAALVDQMRDACQTHGFFQLTNHGIPQSSLDSVIECSKELFALPLEEKEKYEKDDLTHRGYEQLRAQNFEKRGEGDLKEGYYFGLDLPEDHPSVLAKKFNLGPNKYPKGVKDPAEFRRRIDDYYNLMVNIAERIVRILCKTLGVDDSWVSQFIDTPIATLRLLHYPPQPPDASELERGTDLAAISTCFKADDSVGIGAHTDFGAVTILLQDLVGGLQVWDRTSSEWIDVVPTKGAFVINLGNLMMRWTNDQYLSNLHRVINKSGQERYSVPFFFAGNPDFLVECFTDCQDAQTGAKYPPITVEDWMSGRYADTYGTANAKAANDPSHDKVAGLA</sequence>
<evidence type="ECO:0000313" key="4">
    <source>
        <dbReference type="EMBL" id="KAF7548938.1"/>
    </source>
</evidence>
<proteinExistence type="inferred from homology"/>
<dbReference type="InterPro" id="IPR027443">
    <property type="entry name" value="IPNS-like_sf"/>
</dbReference>